<sequence>MAATDFNTGAGVKAPRKLLMTFVDVGTSSSPEWELVGRGVEESAIELNPNTETITDICGITETSVEKWEPNQTFEPNTVKGGSKLNFKLHQIWQDKTPELLSQFDVLIVYAYIGESSTFEAELQKNCTINITSIGGSAYVDMPIEISYSNDITKGTVAIANGVPTFTEAE</sequence>
<proteinExistence type="predicted"/>
<accession>A0A926HUI9</accession>
<comment type="caution">
    <text evidence="1">The sequence shown here is derived from an EMBL/GenBank/DDBJ whole genome shotgun (WGS) entry which is preliminary data.</text>
</comment>
<evidence type="ECO:0000313" key="2">
    <source>
        <dbReference type="Proteomes" id="UP000611762"/>
    </source>
</evidence>
<gene>
    <name evidence="1" type="ORF">H8698_06545</name>
</gene>
<evidence type="ECO:0000313" key="1">
    <source>
        <dbReference type="EMBL" id="MBC8540632.1"/>
    </source>
</evidence>
<reference evidence="1" key="1">
    <citation type="submission" date="2020-08" db="EMBL/GenBank/DDBJ databases">
        <title>Genome public.</title>
        <authorList>
            <person name="Liu C."/>
            <person name="Sun Q."/>
        </authorList>
    </citation>
    <scope>NUCLEOTIDE SEQUENCE</scope>
    <source>
        <strain evidence="1">H8</strain>
    </source>
</reference>
<dbReference type="RefSeq" id="WP_249311792.1">
    <property type="nucleotide sequence ID" value="NZ_JACRSU010000002.1"/>
</dbReference>
<dbReference type="EMBL" id="JACRSU010000002">
    <property type="protein sequence ID" value="MBC8540632.1"/>
    <property type="molecule type" value="Genomic_DNA"/>
</dbReference>
<keyword evidence="2" id="KW-1185">Reference proteome</keyword>
<name>A0A926HUI9_9FIRM</name>
<organism evidence="1 2">
    <name type="scientific">Congzhengia minquanensis</name>
    <dbReference type="NCBI Taxonomy" id="2763657"/>
    <lineage>
        <taxon>Bacteria</taxon>
        <taxon>Bacillati</taxon>
        <taxon>Bacillota</taxon>
        <taxon>Clostridia</taxon>
        <taxon>Eubacteriales</taxon>
        <taxon>Oscillospiraceae</taxon>
        <taxon>Congzhengia</taxon>
    </lineage>
</organism>
<dbReference type="AlphaFoldDB" id="A0A926HUI9"/>
<dbReference type="Proteomes" id="UP000611762">
    <property type="component" value="Unassembled WGS sequence"/>
</dbReference>
<protein>
    <submittedName>
        <fullName evidence="1">Uncharacterized protein</fullName>
    </submittedName>
</protein>